<dbReference type="AlphaFoldDB" id="A0A0F9GW95"/>
<feature type="non-terminal residue" evidence="2">
    <location>
        <position position="254"/>
    </location>
</feature>
<name>A0A0F9GW95_9ZZZZ</name>
<gene>
    <name evidence="2" type="ORF">LCGC14_1777740</name>
</gene>
<proteinExistence type="predicted"/>
<evidence type="ECO:0000313" key="2">
    <source>
        <dbReference type="EMBL" id="KKM03110.1"/>
    </source>
</evidence>
<protein>
    <submittedName>
        <fullName evidence="2">Uncharacterized protein</fullName>
    </submittedName>
</protein>
<feature type="region of interest" description="Disordered" evidence="1">
    <location>
        <begin position="235"/>
        <end position="254"/>
    </location>
</feature>
<dbReference type="EMBL" id="LAZR01016763">
    <property type="protein sequence ID" value="KKM03110.1"/>
    <property type="molecule type" value="Genomic_DNA"/>
</dbReference>
<sequence length="254" mass="29423">MDFCIISPVTGLSRYSTLSKTHLVLPHIYDEDYWNFYEDRRAEGDRIILDNGAYEGREFHEIRFTSLLRYLKPQVAVLPDYPLQPWEKTWHAAITFLDRWAEKFPDVEWMYVPQAEKGMQSTWSSSLYTVKGEPRITWIGLPRAMITHVFSSPLARAEMAYQIRGWSSPLKVHCLGMDAGNVHELYYLNKAGVTSIDSSAPVWRGWQGYKLNEESIWFGKGEPKEWPDYPIDFDAPLDNTSLGPKGVSQELKHQ</sequence>
<accession>A0A0F9GW95</accession>
<organism evidence="2">
    <name type="scientific">marine sediment metagenome</name>
    <dbReference type="NCBI Taxonomy" id="412755"/>
    <lineage>
        <taxon>unclassified sequences</taxon>
        <taxon>metagenomes</taxon>
        <taxon>ecological metagenomes</taxon>
    </lineage>
</organism>
<reference evidence="2" key="1">
    <citation type="journal article" date="2015" name="Nature">
        <title>Complex archaea that bridge the gap between prokaryotes and eukaryotes.</title>
        <authorList>
            <person name="Spang A."/>
            <person name="Saw J.H."/>
            <person name="Jorgensen S.L."/>
            <person name="Zaremba-Niedzwiedzka K."/>
            <person name="Martijn J."/>
            <person name="Lind A.E."/>
            <person name="van Eijk R."/>
            <person name="Schleper C."/>
            <person name="Guy L."/>
            <person name="Ettema T.J."/>
        </authorList>
    </citation>
    <scope>NUCLEOTIDE SEQUENCE</scope>
</reference>
<evidence type="ECO:0000256" key="1">
    <source>
        <dbReference type="SAM" id="MobiDB-lite"/>
    </source>
</evidence>
<comment type="caution">
    <text evidence="2">The sequence shown here is derived from an EMBL/GenBank/DDBJ whole genome shotgun (WGS) entry which is preliminary data.</text>
</comment>